<organism evidence="1 2">
    <name type="scientific">Mucilaginibacter lutimaris</name>
    <dbReference type="NCBI Taxonomy" id="931629"/>
    <lineage>
        <taxon>Bacteria</taxon>
        <taxon>Pseudomonadati</taxon>
        <taxon>Bacteroidota</taxon>
        <taxon>Sphingobacteriia</taxon>
        <taxon>Sphingobacteriales</taxon>
        <taxon>Sphingobacteriaceae</taxon>
        <taxon>Mucilaginibacter</taxon>
    </lineage>
</organism>
<keyword evidence="2" id="KW-1185">Reference proteome</keyword>
<reference evidence="2" key="1">
    <citation type="journal article" date="2019" name="Int. J. Syst. Evol. Microbiol.">
        <title>The Global Catalogue of Microorganisms (GCM) 10K type strain sequencing project: providing services to taxonomists for standard genome sequencing and annotation.</title>
        <authorList>
            <consortium name="The Broad Institute Genomics Platform"/>
            <consortium name="The Broad Institute Genome Sequencing Center for Infectious Disease"/>
            <person name="Wu L."/>
            <person name="Ma J."/>
        </authorList>
    </citation>
    <scope>NUCLEOTIDE SEQUENCE [LARGE SCALE GENOMIC DNA]</scope>
    <source>
        <strain evidence="2">CCUG 60742</strain>
    </source>
</reference>
<comment type="caution">
    <text evidence="1">The sequence shown here is derived from an EMBL/GenBank/DDBJ whole genome shotgun (WGS) entry which is preliminary data.</text>
</comment>
<proteinExistence type="predicted"/>
<protein>
    <submittedName>
        <fullName evidence="1">Uncharacterized protein</fullName>
    </submittedName>
</protein>
<name>A0ABW2ZIT2_9SPHI</name>
<dbReference type="RefSeq" id="WP_377143806.1">
    <property type="nucleotide sequence ID" value="NZ_JBHTIA010000011.1"/>
</dbReference>
<dbReference type="EMBL" id="JBHTIA010000011">
    <property type="protein sequence ID" value="MFD0766150.1"/>
    <property type="molecule type" value="Genomic_DNA"/>
</dbReference>
<evidence type="ECO:0000313" key="2">
    <source>
        <dbReference type="Proteomes" id="UP001597073"/>
    </source>
</evidence>
<accession>A0ABW2ZIT2</accession>
<evidence type="ECO:0000313" key="1">
    <source>
        <dbReference type="EMBL" id="MFD0766150.1"/>
    </source>
</evidence>
<gene>
    <name evidence="1" type="ORF">ACFQZI_14900</name>
</gene>
<sequence length="410" mass="45500">MYIVIVIALIIALLCGSLIAAAFYYRTYHAIRNRQERLNNNMMSGLNLLLAVHQPLYDEDKQVQLFDDDRDTVRLSKRFWGGYDVGVSKAYMERDSSVGAILIGNQPDSMKWYAIWLADEDRPLSVTGKSRITGQVYLPKAGVRSAYVNGHGYEGAPGFLSKKHFESKRELPGPDLLRVAEVDRAFEAGKGVRQLRSGTIVRSFGGKTDEYRYRTPLTIAGVSLSGNIIIRCDSLLTIDSTSHLDNVMVFAPAIVVRPGFRGRCQLFARDSIHIGDRATFSYPSMAALVRTSQEQVKIQGLIRFGRGCSFTGSILSWEKVPGITPPATDLGREGVFTGQIYTGQLGFGDKTVINGSVTCRRFFYVSGFTKFENYLVNVQIDANALSPFFSSSAVFPGALPRTKKVVLWLK</sequence>
<dbReference type="Proteomes" id="UP001597073">
    <property type="component" value="Unassembled WGS sequence"/>
</dbReference>